<gene>
    <name evidence="6" type="ORF">Desgi_3257</name>
</gene>
<dbReference type="Pfam" id="PF09685">
    <property type="entry name" value="MamF_MmsF"/>
    <property type="match status" value="1"/>
</dbReference>
<dbReference type="InterPro" id="IPR019109">
    <property type="entry name" value="MamF_MmsF"/>
</dbReference>
<dbReference type="EMBL" id="CP003273">
    <property type="protein sequence ID" value="AGL02604.1"/>
    <property type="molecule type" value="Genomic_DNA"/>
</dbReference>
<feature type="transmembrane region" description="Helical" evidence="5">
    <location>
        <begin position="115"/>
        <end position="137"/>
    </location>
</feature>
<keyword evidence="4 5" id="KW-0472">Membrane</keyword>
<evidence type="ECO:0000313" key="7">
    <source>
        <dbReference type="Proteomes" id="UP000013520"/>
    </source>
</evidence>
<organism evidence="6 7">
    <name type="scientific">Desulfoscipio gibsoniae DSM 7213</name>
    <dbReference type="NCBI Taxonomy" id="767817"/>
    <lineage>
        <taxon>Bacteria</taxon>
        <taxon>Bacillati</taxon>
        <taxon>Bacillota</taxon>
        <taxon>Clostridia</taxon>
        <taxon>Eubacteriales</taxon>
        <taxon>Desulfallaceae</taxon>
        <taxon>Desulfoscipio</taxon>
    </lineage>
</organism>
<comment type="subcellular location">
    <subcellularLocation>
        <location evidence="1">Membrane</location>
        <topology evidence="1">Multi-pass membrane protein</topology>
    </subcellularLocation>
</comment>
<keyword evidence="7" id="KW-1185">Reference proteome</keyword>
<evidence type="ECO:0008006" key="8">
    <source>
        <dbReference type="Google" id="ProtNLM"/>
    </source>
</evidence>
<dbReference type="HOGENOM" id="CLU_104196_4_1_9"/>
<evidence type="ECO:0000256" key="4">
    <source>
        <dbReference type="ARBA" id="ARBA00023136"/>
    </source>
</evidence>
<evidence type="ECO:0000256" key="3">
    <source>
        <dbReference type="ARBA" id="ARBA00022989"/>
    </source>
</evidence>
<name>R4KJ15_9FIRM</name>
<feature type="transmembrane region" description="Helical" evidence="5">
    <location>
        <begin position="43"/>
        <end position="67"/>
    </location>
</feature>
<dbReference type="STRING" id="767817.Desgi_3257"/>
<dbReference type="AlphaFoldDB" id="R4KJ15"/>
<dbReference type="Proteomes" id="UP000013520">
    <property type="component" value="Chromosome"/>
</dbReference>
<proteinExistence type="predicted"/>
<evidence type="ECO:0000256" key="5">
    <source>
        <dbReference type="SAM" id="Phobius"/>
    </source>
</evidence>
<keyword evidence="2 5" id="KW-0812">Transmembrane</keyword>
<reference evidence="6 7" key="1">
    <citation type="submission" date="2012-01" db="EMBL/GenBank/DDBJ databases">
        <title>Complete sequence of Desulfotomaculum gibsoniae DSM 7213.</title>
        <authorList>
            <consortium name="US DOE Joint Genome Institute"/>
            <person name="Lucas S."/>
            <person name="Han J."/>
            <person name="Lapidus A."/>
            <person name="Cheng J.-F."/>
            <person name="Goodwin L."/>
            <person name="Pitluck S."/>
            <person name="Peters L."/>
            <person name="Ovchinnikova G."/>
            <person name="Teshima H."/>
            <person name="Detter J.C."/>
            <person name="Han C."/>
            <person name="Tapia R."/>
            <person name="Land M."/>
            <person name="Hauser L."/>
            <person name="Kyrpides N."/>
            <person name="Ivanova N."/>
            <person name="Pagani I."/>
            <person name="Parshina S."/>
            <person name="Plugge C."/>
            <person name="Muyzer G."/>
            <person name="Kuever J."/>
            <person name="Ivanova A."/>
            <person name="Nazina T."/>
            <person name="Klenk H.-P."/>
            <person name="Brambilla E."/>
            <person name="Spring S."/>
            <person name="Stams A.F."/>
            <person name="Woyke T."/>
        </authorList>
    </citation>
    <scope>NUCLEOTIDE SEQUENCE [LARGE SCALE GENOMIC DNA]</scope>
    <source>
        <strain evidence="6 7">DSM 7213</strain>
    </source>
</reference>
<accession>R4KJ15</accession>
<feature type="transmembrane region" description="Helical" evidence="5">
    <location>
        <begin position="87"/>
        <end position="109"/>
    </location>
</feature>
<dbReference type="eggNOG" id="COG3296">
    <property type="taxonomic scope" value="Bacteria"/>
</dbReference>
<evidence type="ECO:0000256" key="1">
    <source>
        <dbReference type="ARBA" id="ARBA00004141"/>
    </source>
</evidence>
<dbReference type="KEGG" id="dgi:Desgi_3257"/>
<evidence type="ECO:0000313" key="6">
    <source>
        <dbReference type="EMBL" id="AGL02604.1"/>
    </source>
</evidence>
<protein>
    <recommendedName>
        <fullName evidence="8">DUF4870 domain-containing protein</fullName>
    </recommendedName>
</protein>
<sequence length="151" mass="17046">MWGSHRNYYVIASQRSLKITIGMINLLIREWEVNRVVAPESKLMGAVCHGSIFFGLPILVPLIVYLLKRDDDFVNHHARESLAMHIIGLLLGAVVGILCLVIIGFLLVIPLAILGLVYTVLAIVAIIKCLSGQYYYYPFTSKYAESWFYTK</sequence>
<keyword evidence="3 5" id="KW-1133">Transmembrane helix</keyword>
<evidence type="ECO:0000256" key="2">
    <source>
        <dbReference type="ARBA" id="ARBA00022692"/>
    </source>
</evidence>